<feature type="transmembrane region" description="Helical" evidence="6">
    <location>
        <begin position="367"/>
        <end position="385"/>
    </location>
</feature>
<gene>
    <name evidence="7" type="ORF">NCTC10122_00057</name>
</gene>
<dbReference type="InterPro" id="IPR001851">
    <property type="entry name" value="ABC_transp_permease"/>
</dbReference>
<feature type="transmembrane region" description="Helical" evidence="6">
    <location>
        <begin position="233"/>
        <end position="260"/>
    </location>
</feature>
<protein>
    <submittedName>
        <fullName evidence="7">ABC-type uncharacterized transport system, permease component</fullName>
    </submittedName>
</protein>
<sequence>MQTENKKFNLWQKFSAKASEFIRLDKTKSTARKVSSSLWSLFFGILIAFAYIVVKKGVQSSIFVNPIEIITTVLKSFNSSNKYKILQYFLVFGFSCIACALSFKAGLFNIGIPGQMMISGFVSFALIIRYGATEYQETPTWLLVIALFISIIFAFAIGLVAGALKAYLNVHEVISTIMINWIIVGISMLIFQQSSASIVWPNFSSAHLKYYFADNLQGTNAAFTNISTNVKMAFFIVGIVALLALSIGITFIFNFTNLGYKIRMQGISKSNGKYMGVNDKLLTVMVLGVSSAISAIAGFYFYVIGEGFFLGITQPLNLGFEAIAISLLALNSPVGALFSSLFYTYIYTSGPSLQLAPLYIQPEDLQVITSVILYLAATSIMFLQFKPINFSVRKALLLLDPRYLKYRKLEQLLVKKASLIAQYNAKIYALEQNSNSQNYQSSISKLTKIQDTYTAKFTKLNNAIELAKFNCQKANELYQIQIELFAAKKDNNAQLMSDIKANITQFKQQWKTEKMQFKPFNSAPSEIRSDIKLNNTENSFKLQIKQLRKQLAQITNEYLTNAMNYKNSDDQTIAYFENINGEKMKINYQLMTLGVGVKFKLKQQRKAQIKDIKSEHNDTYEMIISQRKQMHICPFRKRKEA</sequence>
<evidence type="ECO:0000256" key="6">
    <source>
        <dbReference type="SAM" id="Phobius"/>
    </source>
</evidence>
<dbReference type="AlphaFoldDB" id="A0A449A887"/>
<feature type="transmembrane region" description="Helical" evidence="6">
    <location>
        <begin position="281"/>
        <end position="303"/>
    </location>
</feature>
<dbReference type="EMBL" id="LR214970">
    <property type="protein sequence ID" value="VEU60469.1"/>
    <property type="molecule type" value="Genomic_DNA"/>
</dbReference>
<name>A0A449A887_9BACT</name>
<evidence type="ECO:0000256" key="5">
    <source>
        <dbReference type="ARBA" id="ARBA00023136"/>
    </source>
</evidence>
<feature type="transmembrane region" description="Helical" evidence="6">
    <location>
        <begin position="110"/>
        <end position="128"/>
    </location>
</feature>
<keyword evidence="2" id="KW-1003">Cell membrane</keyword>
<accession>A0A449A887</accession>
<comment type="subcellular location">
    <subcellularLocation>
        <location evidence="1">Cell membrane</location>
        <topology evidence="1">Multi-pass membrane protein</topology>
    </subcellularLocation>
</comment>
<feature type="transmembrane region" description="Helical" evidence="6">
    <location>
        <begin position="140"/>
        <end position="161"/>
    </location>
</feature>
<evidence type="ECO:0000256" key="2">
    <source>
        <dbReference type="ARBA" id="ARBA00022475"/>
    </source>
</evidence>
<dbReference type="Proteomes" id="UP000290942">
    <property type="component" value="Chromosome"/>
</dbReference>
<feature type="transmembrane region" description="Helical" evidence="6">
    <location>
        <begin position="323"/>
        <end position="346"/>
    </location>
</feature>
<evidence type="ECO:0000256" key="1">
    <source>
        <dbReference type="ARBA" id="ARBA00004651"/>
    </source>
</evidence>
<dbReference type="PANTHER" id="PTHR47089">
    <property type="entry name" value="ABC TRANSPORTER, PERMEASE PROTEIN"/>
    <property type="match status" value="1"/>
</dbReference>
<evidence type="ECO:0000313" key="7">
    <source>
        <dbReference type="EMBL" id="VEU60469.1"/>
    </source>
</evidence>
<evidence type="ECO:0000256" key="4">
    <source>
        <dbReference type="ARBA" id="ARBA00022989"/>
    </source>
</evidence>
<feature type="transmembrane region" description="Helical" evidence="6">
    <location>
        <begin position="85"/>
        <end position="103"/>
    </location>
</feature>
<dbReference type="PANTHER" id="PTHR47089:SF1">
    <property type="entry name" value="GUANOSINE ABC TRANSPORTER PERMEASE PROTEIN NUPP"/>
    <property type="match status" value="1"/>
</dbReference>
<feature type="transmembrane region" description="Helical" evidence="6">
    <location>
        <begin position="36"/>
        <end position="54"/>
    </location>
</feature>
<keyword evidence="3 6" id="KW-0812">Transmembrane</keyword>
<proteinExistence type="predicted"/>
<keyword evidence="4 6" id="KW-1133">Transmembrane helix</keyword>
<dbReference type="RefSeq" id="WP_129687424.1">
    <property type="nucleotide sequence ID" value="NZ_LR214970.1"/>
</dbReference>
<dbReference type="CDD" id="cd06580">
    <property type="entry name" value="TM_PBP1_transp_TpRbsC_like"/>
    <property type="match status" value="1"/>
</dbReference>
<dbReference type="Pfam" id="PF02653">
    <property type="entry name" value="BPD_transp_2"/>
    <property type="match status" value="1"/>
</dbReference>
<dbReference type="GO" id="GO:0005886">
    <property type="term" value="C:plasma membrane"/>
    <property type="evidence" value="ECO:0007669"/>
    <property type="project" value="UniProtKB-SubCell"/>
</dbReference>
<evidence type="ECO:0000313" key="8">
    <source>
        <dbReference type="Proteomes" id="UP000290942"/>
    </source>
</evidence>
<feature type="transmembrane region" description="Helical" evidence="6">
    <location>
        <begin position="173"/>
        <end position="191"/>
    </location>
</feature>
<dbReference type="GO" id="GO:0022857">
    <property type="term" value="F:transmembrane transporter activity"/>
    <property type="evidence" value="ECO:0007669"/>
    <property type="project" value="InterPro"/>
</dbReference>
<keyword evidence="5 6" id="KW-0472">Membrane</keyword>
<evidence type="ECO:0000256" key="3">
    <source>
        <dbReference type="ARBA" id="ARBA00022692"/>
    </source>
</evidence>
<organism evidence="7 8">
    <name type="scientific">Mycoplasmopsis bovigenitalium</name>
    <dbReference type="NCBI Taxonomy" id="2112"/>
    <lineage>
        <taxon>Bacteria</taxon>
        <taxon>Bacillati</taxon>
        <taxon>Mycoplasmatota</taxon>
        <taxon>Mycoplasmoidales</taxon>
        <taxon>Metamycoplasmataceae</taxon>
        <taxon>Mycoplasmopsis</taxon>
    </lineage>
</organism>
<reference evidence="7 8" key="1">
    <citation type="submission" date="2019-01" db="EMBL/GenBank/DDBJ databases">
        <authorList>
            <consortium name="Pathogen Informatics"/>
        </authorList>
    </citation>
    <scope>NUCLEOTIDE SEQUENCE [LARGE SCALE GENOMIC DNA]</scope>
    <source>
        <strain evidence="7 8">NCTC10122</strain>
    </source>
</reference>